<protein>
    <submittedName>
        <fullName evidence="3">H+-transporting two-sector ATPase, alpha/beta subunit, central region, related</fullName>
    </submittedName>
</protein>
<evidence type="ECO:0000259" key="2">
    <source>
        <dbReference type="Pfam" id="PF13966"/>
    </source>
</evidence>
<reference evidence="3" key="2">
    <citation type="submission" date="2007-03" db="EMBL/GenBank/DDBJ databases">
        <authorList>
            <consortium name="The International Medicago Genome Annotation Group"/>
        </authorList>
    </citation>
    <scope>NUCLEOTIDE SEQUENCE</scope>
</reference>
<reference evidence="3" key="1">
    <citation type="submission" date="2005-04" db="EMBL/GenBank/DDBJ databases">
        <authorList>
            <person name="Town C.D."/>
        </authorList>
    </citation>
    <scope>NUCLEOTIDE SEQUENCE</scope>
</reference>
<dbReference type="AlphaFoldDB" id="A2Q2E9"/>
<sequence length="103" mass="12053">MFVWRLFRNRLPTKDNLMQRHVLDIDDNVCVGGCGSQETTNHLLFGCHTFCSIWFLVFQWLSISFVAPFTTRDHFYQLGHLAGLPCSSHSFFQLIWLACIWVI</sequence>
<keyword evidence="1" id="KW-0812">Transmembrane</keyword>
<evidence type="ECO:0000313" key="3">
    <source>
        <dbReference type="EMBL" id="ABN06086.1"/>
    </source>
</evidence>
<keyword evidence="1" id="KW-0472">Membrane</keyword>
<keyword evidence="1" id="KW-1133">Transmembrane helix</keyword>
<name>A2Q2E9_MEDTR</name>
<organism evidence="3">
    <name type="scientific">Medicago truncatula</name>
    <name type="common">Barrel medic</name>
    <name type="synonym">Medicago tribuloides</name>
    <dbReference type="NCBI Taxonomy" id="3880"/>
    <lineage>
        <taxon>Eukaryota</taxon>
        <taxon>Viridiplantae</taxon>
        <taxon>Streptophyta</taxon>
        <taxon>Embryophyta</taxon>
        <taxon>Tracheophyta</taxon>
        <taxon>Spermatophyta</taxon>
        <taxon>Magnoliopsida</taxon>
        <taxon>eudicotyledons</taxon>
        <taxon>Gunneridae</taxon>
        <taxon>Pentapetalae</taxon>
        <taxon>rosids</taxon>
        <taxon>fabids</taxon>
        <taxon>Fabales</taxon>
        <taxon>Fabaceae</taxon>
        <taxon>Papilionoideae</taxon>
        <taxon>50 kb inversion clade</taxon>
        <taxon>NPAAA clade</taxon>
        <taxon>Hologalegina</taxon>
        <taxon>IRL clade</taxon>
        <taxon>Trifolieae</taxon>
        <taxon>Medicago</taxon>
    </lineage>
</organism>
<proteinExistence type="predicted"/>
<gene>
    <name evidence="3" type="ORF">MtrDRAFT_AC150798g28v2</name>
</gene>
<feature type="transmembrane region" description="Helical" evidence="1">
    <location>
        <begin position="81"/>
        <end position="102"/>
    </location>
</feature>
<feature type="domain" description="Reverse transcriptase zinc-binding" evidence="2">
    <location>
        <begin position="1"/>
        <end position="54"/>
    </location>
</feature>
<dbReference type="InterPro" id="IPR026960">
    <property type="entry name" value="RVT-Znf"/>
</dbReference>
<dbReference type="Pfam" id="PF13966">
    <property type="entry name" value="zf-RVT"/>
    <property type="match status" value="1"/>
</dbReference>
<evidence type="ECO:0000256" key="1">
    <source>
        <dbReference type="SAM" id="Phobius"/>
    </source>
</evidence>
<feature type="transmembrane region" description="Helical" evidence="1">
    <location>
        <begin position="43"/>
        <end position="61"/>
    </location>
</feature>
<dbReference type="EMBL" id="AC150798">
    <property type="protein sequence ID" value="ABN06086.1"/>
    <property type="molecule type" value="Genomic_DNA"/>
</dbReference>
<accession>A2Q2E9</accession>